<dbReference type="PROSITE" id="PS00622">
    <property type="entry name" value="HTH_LUXR_1"/>
    <property type="match status" value="1"/>
</dbReference>
<evidence type="ECO:0000313" key="13">
    <source>
        <dbReference type="Proteomes" id="UP000502345"/>
    </source>
</evidence>
<sequence length="220" mass="24065">MIDVLIADDQQVVRQGFELFLSGHPEIRVVGHAKTGVEAYEQVRALRPDVVLMDIRMPHGDGLTATREVLAEFPATRVVVITTFDLDEYVFEALDSGAAGFLLKDADPEELSSAVLTVAEGGSVLSPRLTSRLIVEFARRKPAPMSTARSGSDHGLSAREMDVVQLLSQGLGNNDIADSLSLEQSTVKSHISNICKKLQVRTRVQIVIWAYRNNVIAVSR</sequence>
<feature type="domain" description="Response regulatory" evidence="7">
    <location>
        <begin position="3"/>
        <end position="119"/>
    </location>
</feature>
<dbReference type="KEGG" id="reb:XU06_04885"/>
<dbReference type="GO" id="GO:0000160">
    <property type="term" value="P:phosphorelay signal transduction system"/>
    <property type="evidence" value="ECO:0007669"/>
    <property type="project" value="InterPro"/>
</dbReference>
<organism evidence="8 12">
    <name type="scientific">Rhodococcus erythropolis</name>
    <name type="common">Arthrobacter picolinophilus</name>
    <dbReference type="NCBI Taxonomy" id="1833"/>
    <lineage>
        <taxon>Bacteria</taxon>
        <taxon>Bacillati</taxon>
        <taxon>Actinomycetota</taxon>
        <taxon>Actinomycetes</taxon>
        <taxon>Mycobacteriales</taxon>
        <taxon>Nocardiaceae</taxon>
        <taxon>Rhodococcus</taxon>
        <taxon>Rhodococcus erythropolis group</taxon>
    </lineage>
</organism>
<keyword evidence="3 8" id="KW-0238">DNA-binding</keyword>
<dbReference type="PANTHER" id="PTHR43214">
    <property type="entry name" value="TWO-COMPONENT RESPONSE REGULATOR"/>
    <property type="match status" value="1"/>
</dbReference>
<dbReference type="Gene3D" id="3.40.50.2300">
    <property type="match status" value="1"/>
</dbReference>
<dbReference type="PROSITE" id="PS50110">
    <property type="entry name" value="RESPONSE_REGULATORY"/>
    <property type="match status" value="1"/>
</dbReference>
<dbReference type="EMBL" id="CP124545">
    <property type="protein sequence ID" value="WGV50605.1"/>
    <property type="molecule type" value="Genomic_DNA"/>
</dbReference>
<dbReference type="SUPFAM" id="SSF52172">
    <property type="entry name" value="CheY-like"/>
    <property type="match status" value="1"/>
</dbReference>
<dbReference type="InterPro" id="IPR039420">
    <property type="entry name" value="WalR-like"/>
</dbReference>
<dbReference type="PANTHER" id="PTHR43214:SF24">
    <property type="entry name" value="TRANSCRIPTIONAL REGULATORY PROTEIN NARL-RELATED"/>
    <property type="match status" value="1"/>
</dbReference>
<evidence type="ECO:0000256" key="5">
    <source>
        <dbReference type="PROSITE-ProRule" id="PRU00169"/>
    </source>
</evidence>
<proteinExistence type="predicted"/>
<dbReference type="Proteomes" id="UP000627573">
    <property type="component" value="Unassembled WGS sequence"/>
</dbReference>
<feature type="domain" description="HTH luxR-type" evidence="6">
    <location>
        <begin position="149"/>
        <end position="214"/>
    </location>
</feature>
<evidence type="ECO:0000259" key="6">
    <source>
        <dbReference type="PROSITE" id="PS50043"/>
    </source>
</evidence>
<evidence type="ECO:0000259" key="7">
    <source>
        <dbReference type="PROSITE" id="PS50110"/>
    </source>
</evidence>
<dbReference type="SMART" id="SM00448">
    <property type="entry name" value="REC"/>
    <property type="match status" value="1"/>
</dbReference>
<evidence type="ECO:0000256" key="3">
    <source>
        <dbReference type="ARBA" id="ARBA00023125"/>
    </source>
</evidence>
<dbReference type="PRINTS" id="PR00038">
    <property type="entry name" value="HTHLUXR"/>
</dbReference>
<dbReference type="SMART" id="SM00421">
    <property type="entry name" value="HTH_LUXR"/>
    <property type="match status" value="1"/>
</dbReference>
<evidence type="ECO:0000313" key="8">
    <source>
        <dbReference type="EMBL" id="KAB2584793.1"/>
    </source>
</evidence>
<evidence type="ECO:0000256" key="4">
    <source>
        <dbReference type="ARBA" id="ARBA00023163"/>
    </source>
</evidence>
<name>A0A0E4A3P9_RHOER</name>
<evidence type="ECO:0000313" key="9">
    <source>
        <dbReference type="EMBL" id="MBH5145713.1"/>
    </source>
</evidence>
<dbReference type="GeneID" id="57488830"/>
<dbReference type="GO" id="GO:0006355">
    <property type="term" value="P:regulation of DNA-templated transcription"/>
    <property type="evidence" value="ECO:0007669"/>
    <property type="project" value="InterPro"/>
</dbReference>
<gene>
    <name evidence="8" type="ORF">BS297_13660</name>
    <name evidence="10" type="ORF">G9444_1099</name>
    <name evidence="9" type="ORF">I3517_24250</name>
    <name evidence="11" type="ORF">QIE55_05105</name>
</gene>
<evidence type="ECO:0000313" key="10">
    <source>
        <dbReference type="EMBL" id="QIP38343.1"/>
    </source>
</evidence>
<reference evidence="10 13" key="2">
    <citation type="submission" date="2020-03" db="EMBL/GenBank/DDBJ databases">
        <title>Screen low temperature-resistant strains for efficient degradation of petroleum hydrocarbons under the low temperature.</title>
        <authorList>
            <person name="Wang Y."/>
            <person name="Chen J."/>
        </authorList>
    </citation>
    <scope>NUCLEOTIDE SEQUENCE [LARGE SCALE GENOMIC DNA]</scope>
    <source>
        <strain evidence="10 13">KB1</strain>
    </source>
</reference>
<evidence type="ECO:0000313" key="12">
    <source>
        <dbReference type="Proteomes" id="UP000325576"/>
    </source>
</evidence>
<dbReference type="GO" id="GO:0003677">
    <property type="term" value="F:DNA binding"/>
    <property type="evidence" value="ECO:0007669"/>
    <property type="project" value="UniProtKB-KW"/>
</dbReference>
<dbReference type="OMA" id="PPRVIIV"/>
<dbReference type="InterPro" id="IPR011006">
    <property type="entry name" value="CheY-like_superfamily"/>
</dbReference>
<dbReference type="Proteomes" id="UP000325576">
    <property type="component" value="Unassembled WGS sequence"/>
</dbReference>
<evidence type="ECO:0000256" key="2">
    <source>
        <dbReference type="ARBA" id="ARBA00023015"/>
    </source>
</evidence>
<feature type="modified residue" description="4-aspartylphosphate" evidence="5">
    <location>
        <position position="54"/>
    </location>
</feature>
<dbReference type="Proteomes" id="UP000502345">
    <property type="component" value="Chromosome"/>
</dbReference>
<reference evidence="9 14" key="3">
    <citation type="submission" date="2020-12" db="EMBL/GenBank/DDBJ databases">
        <title>Draft genome sequence of furan degrading bacterial strain FUR100.</title>
        <authorList>
            <person name="Woiski C."/>
        </authorList>
    </citation>
    <scope>NUCLEOTIDE SEQUENCE [LARGE SCALE GENOMIC DNA]</scope>
    <source>
        <strain evidence="9 14">FUR100</strain>
    </source>
</reference>
<keyword evidence="4" id="KW-0804">Transcription</keyword>
<dbReference type="Pfam" id="PF00196">
    <property type="entry name" value="GerE"/>
    <property type="match status" value="1"/>
</dbReference>
<keyword evidence="2" id="KW-0805">Transcription regulation</keyword>
<dbReference type="InterPro" id="IPR000792">
    <property type="entry name" value="Tscrpt_reg_LuxR_C"/>
</dbReference>
<accession>A0A0E4A3P9</accession>
<keyword evidence="14" id="KW-1185">Reference proteome</keyword>
<dbReference type="AlphaFoldDB" id="A0A0E4A3P9"/>
<dbReference type="EMBL" id="MRBO01000400">
    <property type="protein sequence ID" value="KAB2584793.1"/>
    <property type="molecule type" value="Genomic_DNA"/>
</dbReference>
<dbReference type="RefSeq" id="WP_019747064.1">
    <property type="nucleotide sequence ID" value="NZ_AP018733.1"/>
</dbReference>
<evidence type="ECO:0000313" key="11">
    <source>
        <dbReference type="EMBL" id="WGV50605.1"/>
    </source>
</evidence>
<dbReference type="CDD" id="cd06170">
    <property type="entry name" value="LuxR_C_like"/>
    <property type="match status" value="1"/>
</dbReference>
<dbReference type="Proteomes" id="UP001230933">
    <property type="component" value="Chromosome"/>
</dbReference>
<protein>
    <submittedName>
        <fullName evidence="8">DNA-binding response regulator</fullName>
    </submittedName>
    <submittedName>
        <fullName evidence="10">Putative NarL family two-component response regulator</fullName>
    </submittedName>
    <submittedName>
        <fullName evidence="9">Response regulator transcription factor</fullName>
    </submittedName>
</protein>
<dbReference type="InterPro" id="IPR016032">
    <property type="entry name" value="Sig_transdc_resp-reg_C-effctor"/>
</dbReference>
<dbReference type="InterPro" id="IPR001789">
    <property type="entry name" value="Sig_transdc_resp-reg_receiver"/>
</dbReference>
<evidence type="ECO:0000256" key="1">
    <source>
        <dbReference type="ARBA" id="ARBA00022553"/>
    </source>
</evidence>
<dbReference type="Pfam" id="PF00072">
    <property type="entry name" value="Response_reg"/>
    <property type="match status" value="1"/>
</dbReference>
<reference evidence="8 12" key="1">
    <citation type="journal article" date="2017" name="Poromechanics V (2013)">
        <title>Genomic Characterization of the Arsenic-Tolerant Actinobacterium, &lt;i&gt;Rhodococcus erythropolis&lt;/i&gt; S43.</title>
        <authorList>
            <person name="Retamal-Morales G."/>
            <person name="Mehnert M."/>
            <person name="Schwabe R."/>
            <person name="Tischler D."/>
            <person name="Schloemann M."/>
            <person name="Levican G.J."/>
        </authorList>
    </citation>
    <scope>NUCLEOTIDE SEQUENCE [LARGE SCALE GENOMIC DNA]</scope>
    <source>
        <strain evidence="8 12">S43</strain>
    </source>
</reference>
<dbReference type="EMBL" id="JAECSB010000083">
    <property type="protein sequence ID" value="MBH5145713.1"/>
    <property type="molecule type" value="Genomic_DNA"/>
</dbReference>
<dbReference type="CDD" id="cd17535">
    <property type="entry name" value="REC_NarL-like"/>
    <property type="match status" value="1"/>
</dbReference>
<dbReference type="SUPFAM" id="SSF46894">
    <property type="entry name" value="C-terminal effector domain of the bipartite response regulators"/>
    <property type="match status" value="1"/>
</dbReference>
<dbReference type="PROSITE" id="PS50043">
    <property type="entry name" value="HTH_LUXR_2"/>
    <property type="match status" value="1"/>
</dbReference>
<reference evidence="11" key="4">
    <citation type="submission" date="2023-08" db="EMBL/GenBank/DDBJ databases">
        <title>Isolation and Characterization of Rhodococcus erythropolis MGMM8.</title>
        <authorList>
            <person name="Diabankana R.G.C."/>
            <person name="Afordoanyi D.M."/>
            <person name="Validov S.Z."/>
        </authorList>
    </citation>
    <scope>NUCLEOTIDE SEQUENCE</scope>
    <source>
        <strain evidence="11">MGMM8</strain>
    </source>
</reference>
<keyword evidence="1 5" id="KW-0597">Phosphoprotein</keyword>
<evidence type="ECO:0000313" key="14">
    <source>
        <dbReference type="Proteomes" id="UP000627573"/>
    </source>
</evidence>
<dbReference type="EMBL" id="CP050124">
    <property type="protein sequence ID" value="QIP38343.1"/>
    <property type="molecule type" value="Genomic_DNA"/>
</dbReference>
<dbReference type="InterPro" id="IPR058245">
    <property type="entry name" value="NreC/VraR/RcsB-like_REC"/>
</dbReference>